<dbReference type="PROSITE" id="PS50054">
    <property type="entry name" value="TYR_PHOSPHATASE_DUAL"/>
    <property type="match status" value="1"/>
</dbReference>
<dbReference type="GO" id="GO:0004725">
    <property type="term" value="F:protein tyrosine phosphatase activity"/>
    <property type="evidence" value="ECO:0007669"/>
    <property type="project" value="UniProtKB-EC"/>
</dbReference>
<dbReference type="SMART" id="SM00195">
    <property type="entry name" value="DSPc"/>
    <property type="match status" value="2"/>
</dbReference>
<evidence type="ECO:0000256" key="2">
    <source>
        <dbReference type="ARBA" id="ARBA00013064"/>
    </source>
</evidence>
<dbReference type="AlphaFoldDB" id="A0A0C9WQH9"/>
<evidence type="ECO:0000313" key="9">
    <source>
        <dbReference type="Proteomes" id="UP000054477"/>
    </source>
</evidence>
<reference evidence="8 9" key="1">
    <citation type="submission" date="2014-04" db="EMBL/GenBank/DDBJ databases">
        <authorList>
            <consortium name="DOE Joint Genome Institute"/>
            <person name="Kuo A."/>
            <person name="Kohler A."/>
            <person name="Nagy L.G."/>
            <person name="Floudas D."/>
            <person name="Copeland A."/>
            <person name="Barry K.W."/>
            <person name="Cichocki N."/>
            <person name="Veneault-Fourrey C."/>
            <person name="LaButti K."/>
            <person name="Lindquist E.A."/>
            <person name="Lipzen A."/>
            <person name="Lundell T."/>
            <person name="Morin E."/>
            <person name="Murat C."/>
            <person name="Sun H."/>
            <person name="Tunlid A."/>
            <person name="Henrissat B."/>
            <person name="Grigoriev I.V."/>
            <person name="Hibbett D.S."/>
            <person name="Martin F."/>
            <person name="Nordberg H.P."/>
            <person name="Cantor M.N."/>
            <person name="Hua S.X."/>
        </authorList>
    </citation>
    <scope>NUCLEOTIDE SEQUENCE [LARGE SCALE GENOMIC DNA]</scope>
    <source>
        <strain evidence="8 9">LaAM-08-1</strain>
    </source>
</reference>
<comment type="similarity">
    <text evidence="1">Belongs to the protein-tyrosine phosphatase family. Non-receptor class dual specificity subfamily.</text>
</comment>
<dbReference type="EMBL" id="KN838623">
    <property type="protein sequence ID" value="KIK00530.1"/>
    <property type="molecule type" value="Genomic_DNA"/>
</dbReference>
<keyword evidence="4" id="KW-0904">Protein phosphatase</keyword>
<evidence type="ECO:0000256" key="5">
    <source>
        <dbReference type="SAM" id="MobiDB-lite"/>
    </source>
</evidence>
<dbReference type="Gene3D" id="3.90.190.10">
    <property type="entry name" value="Protein tyrosine phosphatase superfamily"/>
    <property type="match status" value="2"/>
</dbReference>
<dbReference type="InterPro" id="IPR016130">
    <property type="entry name" value="Tyr_Pase_AS"/>
</dbReference>
<feature type="compositionally biased region" description="Polar residues" evidence="5">
    <location>
        <begin position="335"/>
        <end position="349"/>
    </location>
</feature>
<dbReference type="InterPro" id="IPR020422">
    <property type="entry name" value="TYR_PHOSPHATASE_DUAL_dom"/>
</dbReference>
<dbReference type="InterPro" id="IPR000387">
    <property type="entry name" value="Tyr_Pase_dom"/>
</dbReference>
<dbReference type="PANTHER" id="PTHR45848:SF4">
    <property type="entry name" value="DUAL SPECIFICITY PROTEIN PHOSPHATASE 12"/>
    <property type="match status" value="1"/>
</dbReference>
<dbReference type="PROSITE" id="PS00383">
    <property type="entry name" value="TYR_PHOSPHATASE_1"/>
    <property type="match status" value="1"/>
</dbReference>
<organism evidence="8 9">
    <name type="scientific">Laccaria amethystina LaAM-08-1</name>
    <dbReference type="NCBI Taxonomy" id="1095629"/>
    <lineage>
        <taxon>Eukaryota</taxon>
        <taxon>Fungi</taxon>
        <taxon>Dikarya</taxon>
        <taxon>Basidiomycota</taxon>
        <taxon>Agaricomycotina</taxon>
        <taxon>Agaricomycetes</taxon>
        <taxon>Agaricomycetidae</taxon>
        <taxon>Agaricales</taxon>
        <taxon>Agaricineae</taxon>
        <taxon>Hydnangiaceae</taxon>
        <taxon>Laccaria</taxon>
    </lineage>
</organism>
<dbReference type="GO" id="GO:0008138">
    <property type="term" value="F:protein tyrosine/serine/threonine phosphatase activity"/>
    <property type="evidence" value="ECO:0007669"/>
    <property type="project" value="TreeGrafter"/>
</dbReference>
<dbReference type="Proteomes" id="UP000054477">
    <property type="component" value="Unassembled WGS sequence"/>
</dbReference>
<dbReference type="HOGENOM" id="CLU_053556_0_0_1"/>
<evidence type="ECO:0000259" key="7">
    <source>
        <dbReference type="PROSITE" id="PS50056"/>
    </source>
</evidence>
<dbReference type="CDD" id="cd14498">
    <property type="entry name" value="DSP"/>
    <property type="match status" value="2"/>
</dbReference>
<evidence type="ECO:0000256" key="3">
    <source>
        <dbReference type="ARBA" id="ARBA00022801"/>
    </source>
</evidence>
<proteinExistence type="inferred from homology"/>
<evidence type="ECO:0000256" key="1">
    <source>
        <dbReference type="ARBA" id="ARBA00008601"/>
    </source>
</evidence>
<gene>
    <name evidence="8" type="ORF">K443DRAFT_679103</name>
</gene>
<dbReference type="InterPro" id="IPR000340">
    <property type="entry name" value="Dual-sp_phosphatase_cat-dom"/>
</dbReference>
<name>A0A0C9WQH9_9AGAR</name>
<dbReference type="OrthoDB" id="10252009at2759"/>
<dbReference type="PANTHER" id="PTHR45848">
    <property type="entry name" value="DUAL SPECIFICITY PROTEIN PHOSPHATASE 12 FAMILY MEMBER"/>
    <property type="match status" value="1"/>
</dbReference>
<dbReference type="InterPro" id="IPR029021">
    <property type="entry name" value="Prot-tyrosine_phosphatase-like"/>
</dbReference>
<dbReference type="PROSITE" id="PS50056">
    <property type="entry name" value="TYR_PHOSPHATASE_2"/>
    <property type="match status" value="1"/>
</dbReference>
<dbReference type="EC" id="3.1.3.48" evidence="2"/>
<dbReference type="STRING" id="1095629.A0A0C9WQH9"/>
<evidence type="ECO:0000259" key="6">
    <source>
        <dbReference type="PROSITE" id="PS50054"/>
    </source>
</evidence>
<keyword evidence="3" id="KW-0378">Hydrolase</keyword>
<feature type="region of interest" description="Disordered" evidence="5">
    <location>
        <begin position="335"/>
        <end position="354"/>
    </location>
</feature>
<feature type="domain" description="Tyrosine specific protein phosphatases" evidence="7">
    <location>
        <begin position="59"/>
        <end position="124"/>
    </location>
</feature>
<protein>
    <recommendedName>
        <fullName evidence="2">protein-tyrosine-phosphatase</fullName>
        <ecNumber evidence="2">3.1.3.48</ecNumber>
    </recommendedName>
</protein>
<keyword evidence="9" id="KW-1185">Reference proteome</keyword>
<evidence type="ECO:0000256" key="4">
    <source>
        <dbReference type="ARBA" id="ARBA00022912"/>
    </source>
</evidence>
<evidence type="ECO:0000313" key="8">
    <source>
        <dbReference type="EMBL" id="KIK00530.1"/>
    </source>
</evidence>
<dbReference type="SUPFAM" id="SSF52799">
    <property type="entry name" value="(Phosphotyrosine protein) phosphatases II"/>
    <property type="match status" value="2"/>
</dbReference>
<feature type="domain" description="Tyrosine-protein phosphatase" evidence="6">
    <location>
        <begin position="4"/>
        <end position="145"/>
    </location>
</feature>
<sequence length="402" mass="43727">MAFAPSINEILRGQIYLGNLSAALSVDRREKTGITHVVSVCPDYPSSGEQHLSIPVHDTEYEDILIHLPKTCEFIQAALDQGGKVLVHCVMGISRSTTVVAAYLMKTKNLDAGTALRFIKQRRPQVHPNYGFIKQLDVFAKCNYDPNPTNSAYRSWQRRREQDVTCFLNHMADTVSIIPDKLLLSSDFPSDSRQAVSLLLDMGVTHILSLSPAEISSAVVSPVVKHHHLNISNQAPEALLVALPDACKFISDAINADGQVLVHCLIESRACTVVSAYLMASSKSSPENVFAVLEDALPLYNPTRSFSHHLELFEACGYKPTRSHPLVKAWLASDDGSQTGSGLTLTSQSHAEDRRNAANVLSETGRDLSAFGDALAAIQLKAGLDGGALTSTPPMRNTVWAN</sequence>
<accession>A0A0C9WQH9</accession>
<dbReference type="Pfam" id="PF00782">
    <property type="entry name" value="DSPc"/>
    <property type="match status" value="2"/>
</dbReference>
<reference evidence="9" key="2">
    <citation type="submission" date="2015-01" db="EMBL/GenBank/DDBJ databases">
        <title>Evolutionary Origins and Diversification of the Mycorrhizal Mutualists.</title>
        <authorList>
            <consortium name="DOE Joint Genome Institute"/>
            <consortium name="Mycorrhizal Genomics Consortium"/>
            <person name="Kohler A."/>
            <person name="Kuo A."/>
            <person name="Nagy L.G."/>
            <person name="Floudas D."/>
            <person name="Copeland A."/>
            <person name="Barry K.W."/>
            <person name="Cichocki N."/>
            <person name="Veneault-Fourrey C."/>
            <person name="LaButti K."/>
            <person name="Lindquist E.A."/>
            <person name="Lipzen A."/>
            <person name="Lundell T."/>
            <person name="Morin E."/>
            <person name="Murat C."/>
            <person name="Riley R."/>
            <person name="Ohm R."/>
            <person name="Sun H."/>
            <person name="Tunlid A."/>
            <person name="Henrissat B."/>
            <person name="Grigoriev I.V."/>
            <person name="Hibbett D.S."/>
            <person name="Martin F."/>
        </authorList>
    </citation>
    <scope>NUCLEOTIDE SEQUENCE [LARGE SCALE GENOMIC DNA]</scope>
    <source>
        <strain evidence="9">LaAM-08-1</strain>
    </source>
</reference>